<dbReference type="PANTHER" id="PTHR30012:SF0">
    <property type="entry name" value="TYPE II SECRETION SYSTEM PROTEIN F-RELATED"/>
    <property type="match status" value="1"/>
</dbReference>
<evidence type="ECO:0000256" key="9">
    <source>
        <dbReference type="ARBA" id="ARBA00030750"/>
    </source>
</evidence>
<keyword evidence="6 10" id="KW-0812">Transmembrane</keyword>
<evidence type="ECO:0000256" key="4">
    <source>
        <dbReference type="ARBA" id="ARBA00022448"/>
    </source>
</evidence>
<evidence type="ECO:0000256" key="7">
    <source>
        <dbReference type="ARBA" id="ARBA00022989"/>
    </source>
</evidence>
<evidence type="ECO:0000256" key="10">
    <source>
        <dbReference type="RuleBase" id="RU003923"/>
    </source>
</evidence>
<gene>
    <name evidence="13" type="ORF">BGE01nite_05400</name>
</gene>
<protein>
    <recommendedName>
        <fullName evidence="9">General secretion pathway protein F</fullName>
    </recommendedName>
</protein>
<evidence type="ECO:0000256" key="8">
    <source>
        <dbReference type="ARBA" id="ARBA00023136"/>
    </source>
</evidence>
<feature type="domain" description="Type II secretion system protein GspF" evidence="12">
    <location>
        <begin position="272"/>
        <end position="395"/>
    </location>
</feature>
<comment type="caution">
    <text evidence="13">The sequence shown here is derived from an EMBL/GenBank/DDBJ whole genome shotgun (WGS) entry which is preliminary data.</text>
</comment>
<evidence type="ECO:0000313" key="14">
    <source>
        <dbReference type="Proteomes" id="UP000321577"/>
    </source>
</evidence>
<sequence length="409" mass="44799">MIKKVTITNVNTGNKVTTLVATDTHEKAIVGCGISPNETAVIEDVTGADEKLQLLTSPKPGTEDAGAFFSGVARCLERNISMVKSLKLQVNRVRSPRYKGMIADVIASITQGEKFSDAMAKFPDLFSEDILSLLYAGEEAGQLARVCKRVGLSQKKSSKTLKKLKGAMIYPGVVMVLGIAVVIVMSFTLVPALAKLFNSFGTELPFATKALIALSDLFLHRPYMVAVPVVGLYMLFTNFNKIMAQRWMQDLTLKIPVVGALVRKAASSTSFRTLSMLTESNIRLTSALEITSAATWHYHYKEFFNRLRDHITVGRNLHEGFLLESHWLGSDGRNLCGLIELASETGSGTEMLSEIADDYEEELDNMAASLDKLIEPLTMLILGVIVGFLIYAIYGPMFSLGDVILKKKG</sequence>
<dbReference type="RefSeq" id="WP_146848711.1">
    <property type="nucleotide sequence ID" value="NZ_BKAG01000002.1"/>
</dbReference>
<feature type="transmembrane region" description="Helical" evidence="11">
    <location>
        <begin position="167"/>
        <end position="190"/>
    </location>
</feature>
<dbReference type="PANTHER" id="PTHR30012">
    <property type="entry name" value="GENERAL SECRETION PATHWAY PROTEIN"/>
    <property type="match status" value="1"/>
</dbReference>
<reference evidence="13 14" key="1">
    <citation type="submission" date="2019-07" db="EMBL/GenBank/DDBJ databases">
        <title>Whole genome shotgun sequence of Brevifollis gellanilyticus NBRC 108608.</title>
        <authorList>
            <person name="Hosoyama A."/>
            <person name="Uohara A."/>
            <person name="Ohji S."/>
            <person name="Ichikawa N."/>
        </authorList>
    </citation>
    <scope>NUCLEOTIDE SEQUENCE [LARGE SCALE GENOMIC DNA]</scope>
    <source>
        <strain evidence="13 14">NBRC 108608</strain>
    </source>
</reference>
<evidence type="ECO:0000256" key="11">
    <source>
        <dbReference type="SAM" id="Phobius"/>
    </source>
</evidence>
<comment type="function">
    <text evidence="1">Component of the type II secretion system inner membrane complex required for the energy-dependent secretion of extracellular factors such as proteases and toxins from the periplasm.</text>
</comment>
<comment type="similarity">
    <text evidence="3 10">Belongs to the GSP F family.</text>
</comment>
<dbReference type="InterPro" id="IPR003004">
    <property type="entry name" value="GspF/PilC"/>
</dbReference>
<dbReference type="Gene3D" id="1.20.81.30">
    <property type="entry name" value="Type II secretion system (T2SS), domain F"/>
    <property type="match status" value="2"/>
</dbReference>
<keyword evidence="4 10" id="KW-0813">Transport</keyword>
<dbReference type="OrthoDB" id="9805682at2"/>
<dbReference type="GO" id="GO:0009306">
    <property type="term" value="P:protein secretion"/>
    <property type="evidence" value="ECO:0007669"/>
    <property type="project" value="InterPro"/>
</dbReference>
<keyword evidence="14" id="KW-1185">Reference proteome</keyword>
<evidence type="ECO:0000256" key="1">
    <source>
        <dbReference type="ARBA" id="ARBA00002684"/>
    </source>
</evidence>
<dbReference type="GO" id="GO:0005886">
    <property type="term" value="C:plasma membrane"/>
    <property type="evidence" value="ECO:0007669"/>
    <property type="project" value="UniProtKB-SubCell"/>
</dbReference>
<dbReference type="PRINTS" id="PR00812">
    <property type="entry name" value="BCTERIALGSPF"/>
</dbReference>
<evidence type="ECO:0000313" key="13">
    <source>
        <dbReference type="EMBL" id="GEP41249.1"/>
    </source>
</evidence>
<evidence type="ECO:0000256" key="6">
    <source>
        <dbReference type="ARBA" id="ARBA00022692"/>
    </source>
</evidence>
<name>A0A512M3C2_9BACT</name>
<feature type="transmembrane region" description="Helical" evidence="11">
    <location>
        <begin position="210"/>
        <end position="236"/>
    </location>
</feature>
<evidence type="ECO:0000256" key="3">
    <source>
        <dbReference type="ARBA" id="ARBA00005745"/>
    </source>
</evidence>
<feature type="domain" description="Type II secretion system protein GspF" evidence="12">
    <location>
        <begin position="72"/>
        <end position="191"/>
    </location>
</feature>
<dbReference type="Proteomes" id="UP000321577">
    <property type="component" value="Unassembled WGS sequence"/>
</dbReference>
<dbReference type="InterPro" id="IPR018076">
    <property type="entry name" value="T2SS_GspF_dom"/>
</dbReference>
<dbReference type="AlphaFoldDB" id="A0A512M3C2"/>
<evidence type="ECO:0000256" key="5">
    <source>
        <dbReference type="ARBA" id="ARBA00022475"/>
    </source>
</evidence>
<dbReference type="InterPro" id="IPR042094">
    <property type="entry name" value="T2SS_GspF_sf"/>
</dbReference>
<keyword evidence="5" id="KW-1003">Cell membrane</keyword>
<organism evidence="13 14">
    <name type="scientific">Brevifollis gellanilyticus</name>
    <dbReference type="NCBI Taxonomy" id="748831"/>
    <lineage>
        <taxon>Bacteria</taxon>
        <taxon>Pseudomonadati</taxon>
        <taxon>Verrucomicrobiota</taxon>
        <taxon>Verrucomicrobiia</taxon>
        <taxon>Verrucomicrobiales</taxon>
        <taxon>Verrucomicrobiaceae</taxon>
    </lineage>
</organism>
<keyword evidence="8 11" id="KW-0472">Membrane</keyword>
<comment type="subcellular location">
    <subcellularLocation>
        <location evidence="2 10">Cell membrane</location>
        <topology evidence="2 10">Multi-pass membrane protein</topology>
    </subcellularLocation>
</comment>
<dbReference type="PROSITE" id="PS00874">
    <property type="entry name" value="T2SP_F"/>
    <property type="match status" value="1"/>
</dbReference>
<evidence type="ECO:0000259" key="12">
    <source>
        <dbReference type="Pfam" id="PF00482"/>
    </source>
</evidence>
<dbReference type="InterPro" id="IPR001992">
    <property type="entry name" value="T2SS_GspF/T4SS_PilC_CS"/>
</dbReference>
<evidence type="ECO:0000256" key="2">
    <source>
        <dbReference type="ARBA" id="ARBA00004651"/>
    </source>
</evidence>
<proteinExistence type="inferred from homology"/>
<feature type="transmembrane region" description="Helical" evidence="11">
    <location>
        <begin position="373"/>
        <end position="394"/>
    </location>
</feature>
<dbReference type="EMBL" id="BKAG01000002">
    <property type="protein sequence ID" value="GEP41249.1"/>
    <property type="molecule type" value="Genomic_DNA"/>
</dbReference>
<accession>A0A512M3C2</accession>
<keyword evidence="7 11" id="KW-1133">Transmembrane helix</keyword>
<dbReference type="Pfam" id="PF00482">
    <property type="entry name" value="T2SSF"/>
    <property type="match status" value="2"/>
</dbReference>